<dbReference type="Gene3D" id="2.40.420.20">
    <property type="match status" value="1"/>
</dbReference>
<evidence type="ECO:0000259" key="5">
    <source>
        <dbReference type="Pfam" id="PF25954"/>
    </source>
</evidence>
<name>A0A918XS76_9PROT</name>
<proteinExistence type="inferred from homology"/>
<evidence type="ECO:0000256" key="1">
    <source>
        <dbReference type="ARBA" id="ARBA00009477"/>
    </source>
</evidence>
<evidence type="ECO:0000256" key="3">
    <source>
        <dbReference type="SAM" id="MobiDB-lite"/>
    </source>
</evidence>
<dbReference type="Gene3D" id="2.40.30.170">
    <property type="match status" value="1"/>
</dbReference>
<dbReference type="InterPro" id="IPR058637">
    <property type="entry name" value="YknX-like_C"/>
</dbReference>
<gene>
    <name evidence="8" type="ORF">GCM10017083_26350</name>
</gene>
<protein>
    <recommendedName>
        <fullName evidence="10">RND efflux pump membrane fusion protein barrel-sandwich domain-containing protein</fullName>
    </recommendedName>
</protein>
<dbReference type="NCBIfam" id="TIGR01730">
    <property type="entry name" value="RND_mfp"/>
    <property type="match status" value="1"/>
</dbReference>
<evidence type="ECO:0000259" key="7">
    <source>
        <dbReference type="Pfam" id="PF25989"/>
    </source>
</evidence>
<feature type="region of interest" description="Disordered" evidence="3">
    <location>
        <begin position="18"/>
        <end position="38"/>
    </location>
</feature>
<dbReference type="EMBL" id="BMZS01000005">
    <property type="protein sequence ID" value="GHD51657.1"/>
    <property type="molecule type" value="Genomic_DNA"/>
</dbReference>
<sequence length="368" mass="39282">MFLRLALVALALLASTPSATAQSGPGQERKQGVGVDAVREEPMSQTIDVLGRLVARQSGVVAARVAERVDRVQVQVGDRVQRGDVLAKLSDDRAESERRLRAAAVEAARAAVGRDRATLAKARQALDRQEQLKGSTAYRKDRAEDAQRDVEIAQSTLSRSEADLAAATAQLNLAEIALVDTSVRAPYDGVVTVKHQAAGAYVRVGDPVVTLLNDAEIEVEADVPADRLDGIPPGTTVEAEIQNGDHILVAVRAIVPEENPRTRTRAVRFVLATEHVSHVIAANQSVMLHIPIGNTRDVLTVSKDAIVRAGERQSVFVVVDGKAVAKTVQLGESIGSRYEVLQGLNAGDVVVVRGNENLRSGQPVQPQS</sequence>
<keyword evidence="4" id="KW-0732">Signal</keyword>
<evidence type="ECO:0000313" key="8">
    <source>
        <dbReference type="EMBL" id="GHD51657.1"/>
    </source>
</evidence>
<dbReference type="Proteomes" id="UP000630353">
    <property type="component" value="Unassembled WGS sequence"/>
</dbReference>
<reference evidence="8" key="2">
    <citation type="submission" date="2020-09" db="EMBL/GenBank/DDBJ databases">
        <authorList>
            <person name="Sun Q."/>
            <person name="Kim S."/>
        </authorList>
    </citation>
    <scope>NUCLEOTIDE SEQUENCE</scope>
    <source>
        <strain evidence="8">KCTC 42651</strain>
    </source>
</reference>
<dbReference type="Gene3D" id="2.40.50.100">
    <property type="match status" value="1"/>
</dbReference>
<accession>A0A918XS76</accession>
<dbReference type="PANTHER" id="PTHR30469">
    <property type="entry name" value="MULTIDRUG RESISTANCE PROTEIN MDTA"/>
    <property type="match status" value="1"/>
</dbReference>
<evidence type="ECO:0000313" key="9">
    <source>
        <dbReference type="Proteomes" id="UP000630353"/>
    </source>
</evidence>
<dbReference type="Gene3D" id="1.10.287.470">
    <property type="entry name" value="Helix hairpin bin"/>
    <property type="match status" value="1"/>
</dbReference>
<dbReference type="InterPro" id="IPR006143">
    <property type="entry name" value="RND_pump_MFP"/>
</dbReference>
<comment type="similarity">
    <text evidence="1">Belongs to the membrane fusion protein (MFP) (TC 8.A.1) family.</text>
</comment>
<feature type="signal peptide" evidence="4">
    <location>
        <begin position="1"/>
        <end position="21"/>
    </location>
</feature>
<evidence type="ECO:0000256" key="2">
    <source>
        <dbReference type="SAM" id="Coils"/>
    </source>
</evidence>
<feature type="compositionally biased region" description="Basic and acidic residues" evidence="3">
    <location>
        <begin position="27"/>
        <end position="38"/>
    </location>
</feature>
<dbReference type="Pfam" id="PF25989">
    <property type="entry name" value="YknX_C"/>
    <property type="match status" value="1"/>
</dbReference>
<dbReference type="AlphaFoldDB" id="A0A918XS76"/>
<feature type="domain" description="CusB-like beta-barrel" evidence="5">
    <location>
        <begin position="219"/>
        <end position="273"/>
    </location>
</feature>
<keyword evidence="9" id="KW-1185">Reference proteome</keyword>
<feature type="coiled-coil region" evidence="2">
    <location>
        <begin position="143"/>
        <end position="177"/>
    </location>
</feature>
<dbReference type="GO" id="GO:0015562">
    <property type="term" value="F:efflux transmembrane transporter activity"/>
    <property type="evidence" value="ECO:0007669"/>
    <property type="project" value="TreeGrafter"/>
</dbReference>
<evidence type="ECO:0008006" key="10">
    <source>
        <dbReference type="Google" id="ProtNLM"/>
    </source>
</evidence>
<reference evidence="8" key="1">
    <citation type="journal article" date="2014" name="Int. J. Syst. Evol. Microbiol.">
        <title>Complete genome sequence of Corynebacterium casei LMG S-19264T (=DSM 44701T), isolated from a smear-ripened cheese.</title>
        <authorList>
            <consortium name="US DOE Joint Genome Institute (JGI-PGF)"/>
            <person name="Walter F."/>
            <person name="Albersmeier A."/>
            <person name="Kalinowski J."/>
            <person name="Ruckert C."/>
        </authorList>
    </citation>
    <scope>NUCLEOTIDE SEQUENCE</scope>
    <source>
        <strain evidence="8">KCTC 42651</strain>
    </source>
</reference>
<evidence type="ECO:0000256" key="4">
    <source>
        <dbReference type="SAM" id="SignalP"/>
    </source>
</evidence>
<dbReference type="SUPFAM" id="SSF111369">
    <property type="entry name" value="HlyD-like secretion proteins"/>
    <property type="match status" value="1"/>
</dbReference>
<dbReference type="Pfam" id="PF25973">
    <property type="entry name" value="BSH_CzcB"/>
    <property type="match status" value="1"/>
</dbReference>
<feature type="domain" description="CzcB-like barrel-sandwich hybrid" evidence="6">
    <location>
        <begin position="60"/>
        <end position="211"/>
    </location>
</feature>
<dbReference type="RefSeq" id="WP_189990251.1">
    <property type="nucleotide sequence ID" value="NZ_BMZS01000005.1"/>
</dbReference>
<dbReference type="PANTHER" id="PTHR30469:SF15">
    <property type="entry name" value="HLYD FAMILY OF SECRETION PROTEINS"/>
    <property type="match status" value="1"/>
</dbReference>
<feature type="domain" description="YknX-like C-terminal permuted SH3-like" evidence="7">
    <location>
        <begin position="298"/>
        <end position="365"/>
    </location>
</feature>
<organism evidence="8 9">
    <name type="scientific">Thalassobaculum fulvum</name>
    <dbReference type="NCBI Taxonomy" id="1633335"/>
    <lineage>
        <taxon>Bacteria</taxon>
        <taxon>Pseudomonadati</taxon>
        <taxon>Pseudomonadota</taxon>
        <taxon>Alphaproteobacteria</taxon>
        <taxon>Rhodospirillales</taxon>
        <taxon>Thalassobaculaceae</taxon>
        <taxon>Thalassobaculum</taxon>
    </lineage>
</organism>
<dbReference type="InterPro" id="IPR058647">
    <property type="entry name" value="BSH_CzcB-like"/>
</dbReference>
<dbReference type="Pfam" id="PF25954">
    <property type="entry name" value="Beta-barrel_RND_2"/>
    <property type="match status" value="1"/>
</dbReference>
<comment type="caution">
    <text evidence="8">The sequence shown here is derived from an EMBL/GenBank/DDBJ whole genome shotgun (WGS) entry which is preliminary data.</text>
</comment>
<keyword evidence="2" id="KW-0175">Coiled coil</keyword>
<evidence type="ECO:0000259" key="6">
    <source>
        <dbReference type="Pfam" id="PF25973"/>
    </source>
</evidence>
<dbReference type="InterPro" id="IPR058792">
    <property type="entry name" value="Beta-barrel_RND_2"/>
</dbReference>
<feature type="chain" id="PRO_5037058665" description="RND efflux pump membrane fusion protein barrel-sandwich domain-containing protein" evidence="4">
    <location>
        <begin position="22"/>
        <end position="368"/>
    </location>
</feature>
<dbReference type="GO" id="GO:1990281">
    <property type="term" value="C:efflux pump complex"/>
    <property type="evidence" value="ECO:0007669"/>
    <property type="project" value="TreeGrafter"/>
</dbReference>